<evidence type="ECO:0000313" key="6">
    <source>
        <dbReference type="EMBL" id="KFF16346.1"/>
    </source>
</evidence>
<dbReference type="Proteomes" id="UP000198424">
    <property type="component" value="Unassembled WGS sequence"/>
</dbReference>
<evidence type="ECO:0000256" key="3">
    <source>
        <dbReference type="ARBA" id="ARBA00022989"/>
    </source>
</evidence>
<keyword evidence="2 5" id="KW-0812">Transmembrane</keyword>
<proteinExistence type="predicted"/>
<name>A0A086AI32_FLAHY</name>
<keyword evidence="9" id="KW-1185">Reference proteome</keyword>
<sequence>MAEDNTKFELRSEEVQDILTRVPHWMIRWGTVLIFAIICMLFFVSWFLKYPDVVSTEISITTSIPPEKLVAKTTGRIEAILVKDKARVPKNTPLAIIENSANYKDVFILKNTVDNFNINDRHKEFPFASLNNMQFGEMESAYGVFQKDYAAWKLNKNLQPYQVDNNAQKSEHTQIKERLAILQQQKSINESELQLQKNDVNRFEALYAKGVISTQDLENKKLSYLQADKNYKGLLSSISQLKSSLIENSRSSEGTKISGTKEEVNLERNLMQSFYQLKKGIKDWELAYTLRSSIPGIVTFLQVWTESQTITSGENVFSIIPDTEKGYIGKAKAKAQNSGKIKLGQQVNIRLFNFPDREFGVIRGKVENISLIPDKDGNLLLDISLPKGLETSYKKKIPFQQEMKGSAEIVTEDLRLLERILYQFKSLFRQN</sequence>
<dbReference type="EMBL" id="JPRM01000015">
    <property type="protein sequence ID" value="KFF16346.1"/>
    <property type="molecule type" value="Genomic_DNA"/>
</dbReference>
<evidence type="ECO:0000256" key="4">
    <source>
        <dbReference type="ARBA" id="ARBA00023136"/>
    </source>
</evidence>
<evidence type="ECO:0000256" key="5">
    <source>
        <dbReference type="SAM" id="Phobius"/>
    </source>
</evidence>
<comment type="subcellular location">
    <subcellularLocation>
        <location evidence="1">Membrane</location>
        <topology evidence="1">Single-pass membrane protein</topology>
    </subcellularLocation>
</comment>
<feature type="transmembrane region" description="Helical" evidence="5">
    <location>
        <begin position="29"/>
        <end position="48"/>
    </location>
</feature>
<dbReference type="STRING" id="991.IW20_11340"/>
<dbReference type="Proteomes" id="UP000028712">
    <property type="component" value="Unassembled WGS sequence"/>
</dbReference>
<dbReference type="AlphaFoldDB" id="A0A086AI32"/>
<dbReference type="Gene3D" id="1.10.287.470">
    <property type="entry name" value="Helix hairpin bin"/>
    <property type="match status" value="1"/>
</dbReference>
<dbReference type="InterPro" id="IPR050739">
    <property type="entry name" value="MFP"/>
</dbReference>
<dbReference type="eggNOG" id="COG1566">
    <property type="taxonomic scope" value="Bacteria"/>
</dbReference>
<dbReference type="OrthoDB" id="7057889at2"/>
<protein>
    <submittedName>
        <fullName evidence="6">Hemolysin D</fullName>
    </submittedName>
    <submittedName>
        <fullName evidence="7">HlyD family secretion protein</fullName>
    </submittedName>
</protein>
<dbReference type="EMBL" id="MUGY01000004">
    <property type="protein sequence ID" value="OXA96637.1"/>
    <property type="molecule type" value="Genomic_DNA"/>
</dbReference>
<evidence type="ECO:0000313" key="8">
    <source>
        <dbReference type="Proteomes" id="UP000028712"/>
    </source>
</evidence>
<reference evidence="6 8" key="1">
    <citation type="submission" date="2014-07" db="EMBL/GenBank/DDBJ databases">
        <title>Genome of Flavobacterium hydatis DSM 2063.</title>
        <authorList>
            <person name="Pipes S.E."/>
            <person name="Stropko S.J."/>
            <person name="Newman J.D."/>
        </authorList>
    </citation>
    <scope>NUCLEOTIDE SEQUENCE [LARGE SCALE GENOMIC DNA]</scope>
    <source>
        <strain evidence="6 8">DSM 2063</strain>
    </source>
</reference>
<comment type="caution">
    <text evidence="6">The sequence shown here is derived from an EMBL/GenBank/DDBJ whole genome shotgun (WGS) entry which is preliminary data.</text>
</comment>
<evidence type="ECO:0000256" key="1">
    <source>
        <dbReference type="ARBA" id="ARBA00004167"/>
    </source>
</evidence>
<dbReference type="RefSeq" id="WP_035621979.1">
    <property type="nucleotide sequence ID" value="NZ_JBEWQG010000001.1"/>
</dbReference>
<dbReference type="PANTHER" id="PTHR30386">
    <property type="entry name" value="MEMBRANE FUSION SUBUNIT OF EMRAB-TOLC MULTIDRUG EFFLUX PUMP"/>
    <property type="match status" value="1"/>
</dbReference>
<evidence type="ECO:0000313" key="9">
    <source>
        <dbReference type="Proteomes" id="UP000198424"/>
    </source>
</evidence>
<gene>
    <name evidence="7" type="ORF">B0A62_05080</name>
    <name evidence="6" type="ORF">IW20_11340</name>
</gene>
<dbReference type="PANTHER" id="PTHR30386:SF26">
    <property type="entry name" value="TRANSPORT PROTEIN COMB"/>
    <property type="match status" value="1"/>
</dbReference>
<dbReference type="PRINTS" id="PR01490">
    <property type="entry name" value="RTXTOXIND"/>
</dbReference>
<dbReference type="GO" id="GO:0016020">
    <property type="term" value="C:membrane"/>
    <property type="evidence" value="ECO:0007669"/>
    <property type="project" value="UniProtKB-SubCell"/>
</dbReference>
<organism evidence="6 8">
    <name type="scientific">Flavobacterium hydatis</name>
    <name type="common">Cytophaga aquatilis</name>
    <dbReference type="NCBI Taxonomy" id="991"/>
    <lineage>
        <taxon>Bacteria</taxon>
        <taxon>Pseudomonadati</taxon>
        <taxon>Bacteroidota</taxon>
        <taxon>Flavobacteriia</taxon>
        <taxon>Flavobacteriales</taxon>
        <taxon>Flavobacteriaceae</taxon>
        <taxon>Flavobacterium</taxon>
    </lineage>
</organism>
<keyword evidence="3 5" id="KW-1133">Transmembrane helix</keyword>
<accession>A0A086AI32</accession>
<evidence type="ECO:0000313" key="7">
    <source>
        <dbReference type="EMBL" id="OXA96637.1"/>
    </source>
</evidence>
<reference evidence="7 9" key="2">
    <citation type="submission" date="2016-11" db="EMBL/GenBank/DDBJ databases">
        <title>Whole genomes of Flavobacteriaceae.</title>
        <authorList>
            <person name="Stine C."/>
            <person name="Li C."/>
            <person name="Tadesse D."/>
        </authorList>
    </citation>
    <scope>NUCLEOTIDE SEQUENCE [LARGE SCALE GENOMIC DNA]</scope>
    <source>
        <strain evidence="7 9">ATCC 29551</strain>
    </source>
</reference>
<keyword evidence="4 5" id="KW-0472">Membrane</keyword>
<evidence type="ECO:0000256" key="2">
    <source>
        <dbReference type="ARBA" id="ARBA00022692"/>
    </source>
</evidence>